<accession>A0A8H3Z1P6</accession>
<dbReference type="AlphaFoldDB" id="A0A8H3Z1P6"/>
<evidence type="ECO:0000313" key="2">
    <source>
        <dbReference type="Proteomes" id="UP000433883"/>
    </source>
</evidence>
<proteinExistence type="predicted"/>
<protein>
    <submittedName>
        <fullName evidence="1">Uncharacterized protein</fullName>
    </submittedName>
</protein>
<dbReference type="InterPro" id="IPR052895">
    <property type="entry name" value="HetReg/Transcr_Mod"/>
</dbReference>
<organism evidence="1 2">
    <name type="scientific">Venturia inaequalis</name>
    <name type="common">Apple scab fungus</name>
    <dbReference type="NCBI Taxonomy" id="5025"/>
    <lineage>
        <taxon>Eukaryota</taxon>
        <taxon>Fungi</taxon>
        <taxon>Dikarya</taxon>
        <taxon>Ascomycota</taxon>
        <taxon>Pezizomycotina</taxon>
        <taxon>Dothideomycetes</taxon>
        <taxon>Pleosporomycetidae</taxon>
        <taxon>Venturiales</taxon>
        <taxon>Venturiaceae</taxon>
        <taxon>Venturia</taxon>
    </lineage>
</organism>
<sequence>MVGGMNRDRFWLRYEGFRTHESLSTVYKLDNHLDAWQRPEDVRELQGVLVLVRSLQAQNPLDRLYSLYTILQGFCPDFPKPNYSIAPSTLWASATSAMIQSMRCLDLILDVYHGQGANLPSWSFDWDFQGKHMPWVVPDDILDQKRPPGSSWDQAPKLELILKPAHHLVLRIKGRIFTKVGRRSVDQNHARSWYRDVHPTLKDPDATGEMSTLLNEATRILFEWAIPRAEVESTVSDAAELCRHLIIWAELPEEDAYKAFNTWYPHMRRLQWLPADGKLDEPDDAMPGITRSLLRKHGENLAKHFHDQTCLRRLFRCFFVTEDGRSGDGRYTIREGDLVVLLCWSKVPAIIRPTAEDPSLYTLVSFSYIHGLVDCHAWNLKEEELQEFALV</sequence>
<evidence type="ECO:0000313" key="1">
    <source>
        <dbReference type="EMBL" id="KAE9977532.1"/>
    </source>
</evidence>
<dbReference type="Proteomes" id="UP000433883">
    <property type="component" value="Unassembled WGS sequence"/>
</dbReference>
<dbReference type="PANTHER" id="PTHR24148:SF64">
    <property type="entry name" value="HETEROKARYON INCOMPATIBILITY DOMAIN-CONTAINING PROTEIN"/>
    <property type="match status" value="1"/>
</dbReference>
<dbReference type="PANTHER" id="PTHR24148">
    <property type="entry name" value="ANKYRIN REPEAT DOMAIN-CONTAINING PROTEIN 39 HOMOLOG-RELATED"/>
    <property type="match status" value="1"/>
</dbReference>
<reference evidence="1 2" key="1">
    <citation type="submission" date="2019-11" db="EMBL/GenBank/DDBJ databases">
        <title>Venturia inaequalis Genome Resource.</title>
        <authorList>
            <person name="Lichtner F.J."/>
        </authorList>
    </citation>
    <scope>NUCLEOTIDE SEQUENCE [LARGE SCALE GENOMIC DNA]</scope>
    <source>
        <strain evidence="1">Bline_iso_100314</strain>
    </source>
</reference>
<dbReference type="Pfam" id="PF26639">
    <property type="entry name" value="Het-6_barrel"/>
    <property type="match status" value="1"/>
</dbReference>
<comment type="caution">
    <text evidence="1">The sequence shown here is derived from an EMBL/GenBank/DDBJ whole genome shotgun (WGS) entry which is preliminary data.</text>
</comment>
<name>A0A8H3Z1P6_VENIN</name>
<gene>
    <name evidence="1" type="ORF">BLS_001319</name>
</gene>
<dbReference type="EMBL" id="WNWQ01000129">
    <property type="protein sequence ID" value="KAE9977532.1"/>
    <property type="molecule type" value="Genomic_DNA"/>
</dbReference>